<keyword evidence="3" id="KW-1185">Reference proteome</keyword>
<comment type="caution">
    <text evidence="2">The sequence shown here is derived from an EMBL/GenBank/DDBJ whole genome shotgun (WGS) entry which is preliminary data.</text>
</comment>
<gene>
    <name evidence="2" type="ORF">M8A51_25420</name>
</gene>
<accession>A0ABT0YX03</accession>
<evidence type="ECO:0000259" key="1">
    <source>
        <dbReference type="Pfam" id="PF14344"/>
    </source>
</evidence>
<evidence type="ECO:0000313" key="2">
    <source>
        <dbReference type="EMBL" id="MCM5682879.1"/>
    </source>
</evidence>
<protein>
    <submittedName>
        <fullName evidence="2">DUF4397 domain-containing protein</fullName>
    </submittedName>
</protein>
<proteinExistence type="predicted"/>
<dbReference type="InterPro" id="IPR025510">
    <property type="entry name" value="DUF4397"/>
</dbReference>
<sequence length="253" mass="26581">MSDKKRSTDRPDILRRAMTLSALGLAGAALTGCGGGSEGDEDLPNLRFVNGTLEYTSMSVYLDGGSQAVLTGLNNGGEISAIRTVDEGVHTVRMASTSPVGEVSGTKDFELETYTTALVYGPTTAKLLFIDENSAEPASGRTRLRVFQAASTAGALDVYVTATNVTDLTALTPNVEGLAYDSNASMNAPVTLDSGTYRVHLTATDSKTPLYRSANVTFPSRSVVALVVIPNDGDLAIVALPERRNGNLLTDQL</sequence>
<dbReference type="RefSeq" id="WP_251781421.1">
    <property type="nucleotide sequence ID" value="NZ_JAMKFE010000025.1"/>
</dbReference>
<reference evidence="2" key="1">
    <citation type="submission" date="2022-05" db="EMBL/GenBank/DDBJ databases">
        <title>Schlegelella sp. nov., isolated from mangrove soil.</title>
        <authorList>
            <person name="Liu Y."/>
            <person name="Ge X."/>
            <person name="Liu W."/>
        </authorList>
    </citation>
    <scope>NUCLEOTIDE SEQUENCE</scope>
    <source>
        <strain evidence="2">S2-27</strain>
    </source>
</reference>
<name>A0ABT0YX03_9BURK</name>
<dbReference type="PROSITE" id="PS51257">
    <property type="entry name" value="PROKAR_LIPOPROTEIN"/>
    <property type="match status" value="1"/>
</dbReference>
<dbReference type="Pfam" id="PF14344">
    <property type="entry name" value="DUF4397"/>
    <property type="match status" value="1"/>
</dbReference>
<feature type="domain" description="DUF4397" evidence="1">
    <location>
        <begin position="45"/>
        <end position="159"/>
    </location>
</feature>
<dbReference type="EMBL" id="JAMKFE010000025">
    <property type="protein sequence ID" value="MCM5682879.1"/>
    <property type="molecule type" value="Genomic_DNA"/>
</dbReference>
<evidence type="ECO:0000313" key="3">
    <source>
        <dbReference type="Proteomes" id="UP001165541"/>
    </source>
</evidence>
<organism evidence="2 3">
    <name type="scientific">Caldimonas mangrovi</name>
    <dbReference type="NCBI Taxonomy" id="2944811"/>
    <lineage>
        <taxon>Bacteria</taxon>
        <taxon>Pseudomonadati</taxon>
        <taxon>Pseudomonadota</taxon>
        <taxon>Betaproteobacteria</taxon>
        <taxon>Burkholderiales</taxon>
        <taxon>Sphaerotilaceae</taxon>
        <taxon>Caldimonas</taxon>
    </lineage>
</organism>
<dbReference type="Proteomes" id="UP001165541">
    <property type="component" value="Unassembled WGS sequence"/>
</dbReference>